<evidence type="ECO:0000256" key="3">
    <source>
        <dbReference type="ARBA" id="ARBA00023163"/>
    </source>
</evidence>
<keyword evidence="3" id="KW-0804">Transcription</keyword>
<feature type="domain" description="HTH araC/xylS-type" evidence="6">
    <location>
        <begin position="712"/>
        <end position="810"/>
    </location>
</feature>
<dbReference type="Gene3D" id="1.10.10.60">
    <property type="entry name" value="Homeodomain-like"/>
    <property type="match status" value="2"/>
</dbReference>
<evidence type="ECO:0000259" key="6">
    <source>
        <dbReference type="PROSITE" id="PS01124"/>
    </source>
</evidence>
<accession>A0A927GTH2</accession>
<feature type="domain" description="GGDEF" evidence="7">
    <location>
        <begin position="460"/>
        <end position="585"/>
    </location>
</feature>
<keyword evidence="9" id="KW-1185">Reference proteome</keyword>
<dbReference type="InterPro" id="IPR009057">
    <property type="entry name" value="Homeodomain-like_sf"/>
</dbReference>
<evidence type="ECO:0000259" key="7">
    <source>
        <dbReference type="PROSITE" id="PS50887"/>
    </source>
</evidence>
<dbReference type="Pfam" id="PF17853">
    <property type="entry name" value="GGDEF_2"/>
    <property type="match status" value="1"/>
</dbReference>
<dbReference type="InterPro" id="IPR018062">
    <property type="entry name" value="HTH_AraC-typ_CS"/>
</dbReference>
<dbReference type="AlphaFoldDB" id="A0A927GTH2"/>
<dbReference type="PANTHER" id="PTHR43280:SF28">
    <property type="entry name" value="HTH-TYPE TRANSCRIPTIONAL ACTIVATOR RHAS"/>
    <property type="match status" value="1"/>
</dbReference>
<dbReference type="SMART" id="SM00342">
    <property type="entry name" value="HTH_ARAC"/>
    <property type="match status" value="1"/>
</dbReference>
<dbReference type="EMBL" id="JACXIZ010000032">
    <property type="protein sequence ID" value="MBD2847095.1"/>
    <property type="molecule type" value="Genomic_DNA"/>
</dbReference>
<feature type="transmembrane region" description="Helical" evidence="5">
    <location>
        <begin position="342"/>
        <end position="362"/>
    </location>
</feature>
<name>A0A927GTH2_9BACL</name>
<dbReference type="InterPro" id="IPR000160">
    <property type="entry name" value="GGDEF_dom"/>
</dbReference>
<proteinExistence type="predicted"/>
<keyword evidence="5" id="KW-0472">Membrane</keyword>
<dbReference type="Proteomes" id="UP000621560">
    <property type="component" value="Unassembled WGS sequence"/>
</dbReference>
<sequence>MIPSMRKPSLYVKIVLLALGIILCSVVLISTVTYSIAVNNNFDNAKSYNRYILDQQKSLIDKELSAVRDLAVNMTMTQSYMFAKWGDDLAVGSLIDLTRYLEQQKSLYPYIESIYLYYADLQQVLTSSSTAQPLGEFADRSWLPYVEDRAEGGVQWVVNRVKGPEGQEAAGEAEPAPGPMLPAAPKLPAASMALSGPAASSAQAATAGRQGPPAVPVEPDAAGAVITHVQPIPLLGEPKGALIINLDRSLLFADALGDRNAAFGESLVLGADNRAVLPLTGGLSRAYVELAHVYQDGGGQAHVNIGGENTIESYAVSDVTDWKYVLLTPEKALLNQVENIKWVVLMVALFYIAAATLVALFLSRRIYRPLRTAIEHLKGWGKAPAAGEDEASYIQSAYEHMTSRHARLVEKKESIERVLQRNKSAFKEKYLLDWLRGYGFRHDREADVDYDAFLEVRPLGRFALLLIEIDEAGQWTARGDRMPLHLLRYRMAEEIGAMSGGEVLVKDEDQLVLVHELEKEATDAGAEAAQRIRSYAASAHGISVTIGVSAIHEGLPGLETAYREAERAVQQKIYVGKGEILLYAAIVAWDSGEAPYYYPYELEKQLIDRLKQGDRAGVPPILDGLVRVIRDKKLSETNIRHLFYQFSGEMIKSVTATGESIDVVLGGPTHGIEDISSVHTLQEMQAYLTRLAERIMTYYADKAARIHEETMERVIRFMEEHYNRNISLDAIAEHVQLSVSYVGRLFKDKTGRTLNEYLMDLKINAAKRLLISTDLVVEEICREVGYNTVSYFTKLFKSKTGYTPGGFRRMHHSEG</sequence>
<evidence type="ECO:0000313" key="9">
    <source>
        <dbReference type="Proteomes" id="UP000621560"/>
    </source>
</evidence>
<protein>
    <submittedName>
        <fullName evidence="8">Helix-turn-helix domain-containing protein</fullName>
    </submittedName>
</protein>
<dbReference type="PROSITE" id="PS50887">
    <property type="entry name" value="GGDEF"/>
    <property type="match status" value="1"/>
</dbReference>
<gene>
    <name evidence="8" type="ORF">IDH44_18000</name>
</gene>
<evidence type="ECO:0000313" key="8">
    <source>
        <dbReference type="EMBL" id="MBD2847095.1"/>
    </source>
</evidence>
<dbReference type="GO" id="GO:0043565">
    <property type="term" value="F:sequence-specific DNA binding"/>
    <property type="evidence" value="ECO:0007669"/>
    <property type="project" value="InterPro"/>
</dbReference>
<evidence type="ECO:0000256" key="1">
    <source>
        <dbReference type="ARBA" id="ARBA00023015"/>
    </source>
</evidence>
<dbReference type="InterPro" id="IPR041522">
    <property type="entry name" value="CdaR_GGDEF"/>
</dbReference>
<reference evidence="8" key="1">
    <citation type="submission" date="2020-09" db="EMBL/GenBank/DDBJ databases">
        <title>A novel bacterium of genus Paenibacillus, isolated from South China Sea.</title>
        <authorList>
            <person name="Huang H."/>
            <person name="Mo K."/>
            <person name="Hu Y."/>
        </authorList>
    </citation>
    <scope>NUCLEOTIDE SEQUENCE</scope>
    <source>
        <strain evidence="8">IB182496</strain>
    </source>
</reference>
<evidence type="ECO:0000256" key="4">
    <source>
        <dbReference type="SAM" id="MobiDB-lite"/>
    </source>
</evidence>
<dbReference type="InterPro" id="IPR018060">
    <property type="entry name" value="HTH_AraC"/>
</dbReference>
<keyword evidence="2" id="KW-0238">DNA-binding</keyword>
<feature type="region of interest" description="Disordered" evidence="4">
    <location>
        <begin position="165"/>
        <end position="184"/>
    </location>
</feature>
<dbReference type="Pfam" id="PF12833">
    <property type="entry name" value="HTH_18"/>
    <property type="match status" value="1"/>
</dbReference>
<evidence type="ECO:0000256" key="5">
    <source>
        <dbReference type="SAM" id="Phobius"/>
    </source>
</evidence>
<keyword evidence="5" id="KW-1133">Transmembrane helix</keyword>
<dbReference type="RefSeq" id="WP_190920091.1">
    <property type="nucleotide sequence ID" value="NZ_JACXIZ010000032.1"/>
</dbReference>
<keyword evidence="5" id="KW-0812">Transmembrane</keyword>
<evidence type="ECO:0000256" key="2">
    <source>
        <dbReference type="ARBA" id="ARBA00023125"/>
    </source>
</evidence>
<comment type="caution">
    <text evidence="8">The sequence shown here is derived from an EMBL/GenBank/DDBJ whole genome shotgun (WGS) entry which is preliminary data.</text>
</comment>
<feature type="compositionally biased region" description="Low complexity" evidence="4">
    <location>
        <begin position="165"/>
        <end position="175"/>
    </location>
</feature>
<dbReference type="SUPFAM" id="SSF46689">
    <property type="entry name" value="Homeodomain-like"/>
    <property type="match status" value="2"/>
</dbReference>
<keyword evidence="1" id="KW-0805">Transcription regulation</keyword>
<dbReference type="PROSITE" id="PS01124">
    <property type="entry name" value="HTH_ARAC_FAMILY_2"/>
    <property type="match status" value="1"/>
</dbReference>
<dbReference type="PROSITE" id="PS00041">
    <property type="entry name" value="HTH_ARAC_FAMILY_1"/>
    <property type="match status" value="1"/>
</dbReference>
<dbReference type="GO" id="GO:0003700">
    <property type="term" value="F:DNA-binding transcription factor activity"/>
    <property type="evidence" value="ECO:0007669"/>
    <property type="project" value="InterPro"/>
</dbReference>
<dbReference type="PANTHER" id="PTHR43280">
    <property type="entry name" value="ARAC-FAMILY TRANSCRIPTIONAL REGULATOR"/>
    <property type="match status" value="1"/>
</dbReference>
<organism evidence="8 9">
    <name type="scientific">Paenibacillus sabuli</name>
    <dbReference type="NCBI Taxonomy" id="2772509"/>
    <lineage>
        <taxon>Bacteria</taxon>
        <taxon>Bacillati</taxon>
        <taxon>Bacillota</taxon>
        <taxon>Bacilli</taxon>
        <taxon>Bacillales</taxon>
        <taxon>Paenibacillaceae</taxon>
        <taxon>Paenibacillus</taxon>
    </lineage>
</organism>